<gene>
    <name evidence="1" type="ORF">Goshw_012987</name>
</gene>
<comment type="caution">
    <text evidence="1">The sequence shown here is derived from an EMBL/GenBank/DDBJ whole genome shotgun (WGS) entry which is preliminary data.</text>
</comment>
<accession>A0A7J9MI97</accession>
<evidence type="ECO:0000313" key="1">
    <source>
        <dbReference type="EMBL" id="MBA0870486.1"/>
    </source>
</evidence>
<evidence type="ECO:0000313" key="2">
    <source>
        <dbReference type="Proteomes" id="UP000593576"/>
    </source>
</evidence>
<dbReference type="AlphaFoldDB" id="A0A7J9MI97"/>
<reference evidence="1 2" key="1">
    <citation type="journal article" date="2019" name="Genome Biol. Evol.">
        <title>Insights into the evolution of the New World diploid cottons (Gossypium, subgenus Houzingenia) based on genome sequencing.</title>
        <authorList>
            <person name="Grover C.E."/>
            <person name="Arick M.A. 2nd"/>
            <person name="Thrash A."/>
            <person name="Conover J.L."/>
            <person name="Sanders W.S."/>
            <person name="Peterson D.G."/>
            <person name="Frelichowski J.E."/>
            <person name="Scheffler J.A."/>
            <person name="Scheffler B.E."/>
            <person name="Wendel J.F."/>
        </authorList>
    </citation>
    <scope>NUCLEOTIDE SEQUENCE [LARGE SCALE GENOMIC DNA]</scope>
    <source>
        <strain evidence="1">1</strain>
        <tissue evidence="1">Leaf</tissue>
    </source>
</reference>
<keyword evidence="2" id="KW-1185">Reference proteome</keyword>
<organism evidence="1 2">
    <name type="scientific">Gossypium schwendimanii</name>
    <name type="common">Cotton</name>
    <dbReference type="NCBI Taxonomy" id="34291"/>
    <lineage>
        <taxon>Eukaryota</taxon>
        <taxon>Viridiplantae</taxon>
        <taxon>Streptophyta</taxon>
        <taxon>Embryophyta</taxon>
        <taxon>Tracheophyta</taxon>
        <taxon>Spermatophyta</taxon>
        <taxon>Magnoliopsida</taxon>
        <taxon>eudicotyledons</taxon>
        <taxon>Gunneridae</taxon>
        <taxon>Pentapetalae</taxon>
        <taxon>rosids</taxon>
        <taxon>malvids</taxon>
        <taxon>Malvales</taxon>
        <taxon>Malvaceae</taxon>
        <taxon>Malvoideae</taxon>
        <taxon>Gossypium</taxon>
    </lineage>
</organism>
<protein>
    <submittedName>
        <fullName evidence="1">Uncharacterized protein</fullName>
    </submittedName>
</protein>
<proteinExistence type="predicted"/>
<feature type="non-terminal residue" evidence="1">
    <location>
        <position position="71"/>
    </location>
</feature>
<dbReference type="Proteomes" id="UP000593576">
    <property type="component" value="Unassembled WGS sequence"/>
</dbReference>
<sequence length="71" mass="8312">LVYRFSSNPSKKSFIPSFPRFPLQLSQFYFISSVPSSPYPSRLPIQMCSIFYHHLLLLSPLQFPSDLWEIS</sequence>
<feature type="non-terminal residue" evidence="1">
    <location>
        <position position="1"/>
    </location>
</feature>
<name>A0A7J9MI97_GOSSC</name>
<dbReference type="EMBL" id="JABFAF010000011">
    <property type="protein sequence ID" value="MBA0870486.1"/>
    <property type="molecule type" value="Genomic_DNA"/>
</dbReference>